<name>A0A7W6FX05_9SPHN</name>
<dbReference type="Proteomes" id="UP000561459">
    <property type="component" value="Unassembled WGS sequence"/>
</dbReference>
<comment type="caution">
    <text evidence="1">The sequence shown here is derived from an EMBL/GenBank/DDBJ whole genome shotgun (WGS) entry which is preliminary data.</text>
</comment>
<evidence type="ECO:0000313" key="2">
    <source>
        <dbReference type="Proteomes" id="UP000561459"/>
    </source>
</evidence>
<dbReference type="EMBL" id="JACIDY010000001">
    <property type="protein sequence ID" value="MBB3938520.1"/>
    <property type="molecule type" value="Genomic_DNA"/>
</dbReference>
<accession>A0A7W6FX05</accession>
<proteinExistence type="predicted"/>
<evidence type="ECO:0000313" key="1">
    <source>
        <dbReference type="EMBL" id="MBB3938520.1"/>
    </source>
</evidence>
<dbReference type="AlphaFoldDB" id="A0A7W6FX05"/>
<gene>
    <name evidence="1" type="ORF">GGR39_000149</name>
</gene>
<sequence length="125" mass="14325">MEDDRIWTFEKELWTGGAEVYEQRVSKDCVMALPAEPYLYTGEQATAAVKDTPRWEEVDFAETQVSRPQEGLIVIAYRVKAKRGDKTYHALCTSTLRRLSHEEWDVVQHQQTPLGVIVADPDEKA</sequence>
<reference evidence="1 2" key="1">
    <citation type="submission" date="2020-08" db="EMBL/GenBank/DDBJ databases">
        <title>Genomic Encyclopedia of Type Strains, Phase IV (KMG-IV): sequencing the most valuable type-strain genomes for metagenomic binning, comparative biology and taxonomic classification.</title>
        <authorList>
            <person name="Goeker M."/>
        </authorList>
    </citation>
    <scope>NUCLEOTIDE SEQUENCE [LARGE SCALE GENOMIC DNA]</scope>
    <source>
        <strain evidence="1 2">DSM 27568</strain>
    </source>
</reference>
<protein>
    <recommendedName>
        <fullName evidence="3">DUF4440 domain-containing protein</fullName>
    </recommendedName>
</protein>
<evidence type="ECO:0008006" key="3">
    <source>
        <dbReference type="Google" id="ProtNLM"/>
    </source>
</evidence>
<organism evidence="1 2">
    <name type="scientific">Novosphingobium fluoreni</name>
    <dbReference type="NCBI Taxonomy" id="1391222"/>
    <lineage>
        <taxon>Bacteria</taxon>
        <taxon>Pseudomonadati</taxon>
        <taxon>Pseudomonadota</taxon>
        <taxon>Alphaproteobacteria</taxon>
        <taxon>Sphingomonadales</taxon>
        <taxon>Sphingomonadaceae</taxon>
        <taxon>Novosphingobium</taxon>
    </lineage>
</organism>
<dbReference type="RefSeq" id="WP_183615461.1">
    <property type="nucleotide sequence ID" value="NZ_JACIDY010000001.1"/>
</dbReference>
<keyword evidence="2" id="KW-1185">Reference proteome</keyword>